<dbReference type="KEGG" id="apln:108732960"/>
<feature type="region of interest" description="Disordered" evidence="3">
    <location>
        <begin position="531"/>
        <end position="613"/>
    </location>
</feature>
<evidence type="ECO:0000256" key="2">
    <source>
        <dbReference type="PROSITE-ProRule" id="PRU00176"/>
    </source>
</evidence>
<name>A0A1W4W5S5_AGRPL</name>
<dbReference type="Pfam" id="PF00076">
    <property type="entry name" value="RRM_1"/>
    <property type="match status" value="1"/>
</dbReference>
<dbReference type="SMART" id="SM00360">
    <property type="entry name" value="RRM"/>
    <property type="match status" value="1"/>
</dbReference>
<feature type="compositionally biased region" description="Basic residues" evidence="3">
    <location>
        <begin position="109"/>
        <end position="122"/>
    </location>
</feature>
<dbReference type="GO" id="GO:0003723">
    <property type="term" value="F:RNA binding"/>
    <property type="evidence" value="ECO:0007669"/>
    <property type="project" value="UniProtKB-UniRule"/>
</dbReference>
<feature type="compositionally biased region" description="Low complexity" evidence="3">
    <location>
        <begin position="56"/>
        <end position="68"/>
    </location>
</feature>
<dbReference type="SUPFAM" id="SSF54928">
    <property type="entry name" value="RNA-binding domain, RBD"/>
    <property type="match status" value="1"/>
</dbReference>
<feature type="domain" description="RRM" evidence="4">
    <location>
        <begin position="340"/>
        <end position="414"/>
    </location>
</feature>
<dbReference type="Gene3D" id="3.30.70.330">
    <property type="match status" value="1"/>
</dbReference>
<keyword evidence="1 2" id="KW-0694">RNA-binding</keyword>
<keyword evidence="5" id="KW-1185">Reference proteome</keyword>
<proteinExistence type="predicted"/>
<dbReference type="InterPro" id="IPR012677">
    <property type="entry name" value="Nucleotide-bd_a/b_plait_sf"/>
</dbReference>
<evidence type="ECO:0000256" key="3">
    <source>
        <dbReference type="SAM" id="MobiDB-lite"/>
    </source>
</evidence>
<accession>A0A1W4W5S5</accession>
<dbReference type="InterPro" id="IPR035979">
    <property type="entry name" value="RBD_domain_sf"/>
</dbReference>
<feature type="region of interest" description="Disordered" evidence="3">
    <location>
        <begin position="1"/>
        <end position="231"/>
    </location>
</feature>
<dbReference type="OrthoDB" id="4726at2759"/>
<dbReference type="STRING" id="224129.A0A1W4W5S5"/>
<dbReference type="RefSeq" id="XP_018319476.2">
    <property type="nucleotide sequence ID" value="XM_018463974.2"/>
</dbReference>
<gene>
    <name evidence="6" type="primary">LOC108732960</name>
</gene>
<dbReference type="InterPro" id="IPR000504">
    <property type="entry name" value="RRM_dom"/>
</dbReference>
<feature type="compositionally biased region" description="Basic and acidic residues" evidence="3">
    <location>
        <begin position="200"/>
        <end position="212"/>
    </location>
</feature>
<dbReference type="PROSITE" id="PS50102">
    <property type="entry name" value="RRM"/>
    <property type="match status" value="1"/>
</dbReference>
<dbReference type="InParanoid" id="A0A1W4W5S5"/>
<dbReference type="AlphaFoldDB" id="A0A1W4W5S5"/>
<feature type="compositionally biased region" description="Polar residues" evidence="3">
    <location>
        <begin position="25"/>
        <end position="37"/>
    </location>
</feature>
<evidence type="ECO:0000259" key="4">
    <source>
        <dbReference type="PROSITE" id="PS50102"/>
    </source>
</evidence>
<organism evidence="5 6">
    <name type="scientific">Agrilus planipennis</name>
    <name type="common">Emerald ash borer</name>
    <name type="synonym">Agrilus marcopoli</name>
    <dbReference type="NCBI Taxonomy" id="224129"/>
    <lineage>
        <taxon>Eukaryota</taxon>
        <taxon>Metazoa</taxon>
        <taxon>Ecdysozoa</taxon>
        <taxon>Arthropoda</taxon>
        <taxon>Hexapoda</taxon>
        <taxon>Insecta</taxon>
        <taxon>Pterygota</taxon>
        <taxon>Neoptera</taxon>
        <taxon>Endopterygota</taxon>
        <taxon>Coleoptera</taxon>
        <taxon>Polyphaga</taxon>
        <taxon>Elateriformia</taxon>
        <taxon>Buprestoidea</taxon>
        <taxon>Buprestidae</taxon>
        <taxon>Agrilinae</taxon>
        <taxon>Agrilus</taxon>
    </lineage>
</organism>
<sequence length="633" mass="72883">MSGSSNYENRKSIGKGGNSPEYNYHPNNTQQSPQSPSYHWVNQPPPPPPASNLAKDTTNNSSNSGSDNYYFQSGEVVSPPTIPWHGEQNHTFKIPFPPPHFRPPLNNRMRGHNFRQSGQKRPHSNDDNYFRSPYAKNSFPPSLPPPYNTYNPNYGKQSNYSNGPPNDASGYHFVNQRFFNTRRGYPSNRPYRRILHNKWPSREVNDTSDTRTKSQKKRKKPLSQNNPKRRDWSLDDVIKALSLEKELNKKCKNHSLIIKFPDHELNKDIVSGFHPSIESVHFQQPSTPRFCFITLKESVDPDAVIAALNKQKFGDGYIAAEYKREKEDEQSSNPEDIDPLALYVGNLTQEITKDDMVSLYPRSKRIDIGFAKKMKYTRYAFVRFRTVEDAIEAFKSTHDKQMYNKSLIVRFRRFNGPVGMPGEPKPQKQKDAVQIDISEEADADEKDSKSKIEKVDETSNIFADLWKNADENIGEPFRPIMIKKEPLECDDEDDDEEYESKPIVREFTTSFAEGSIDKLFSKIKPIKVKSEIKKEKDADDEEFDQRDTETLPPNESVSVDNKRNVSIDQIRRTNENCSGNAIKTEPDVYTKSQENEENAYEDDDDDDDYFTPDFSATYKSMVDAGQQLRNISK</sequence>
<protein>
    <submittedName>
        <fullName evidence="6">Uncharacterized protein LOC108732960</fullName>
    </submittedName>
</protein>
<feature type="compositionally biased region" description="Acidic residues" evidence="3">
    <location>
        <begin position="595"/>
        <end position="610"/>
    </location>
</feature>
<dbReference type="GeneID" id="108732960"/>
<reference evidence="6" key="1">
    <citation type="submission" date="2025-08" db="UniProtKB">
        <authorList>
            <consortium name="RefSeq"/>
        </authorList>
    </citation>
    <scope>IDENTIFICATION</scope>
    <source>
        <tissue evidence="6">Entire body</tissue>
    </source>
</reference>
<evidence type="ECO:0000313" key="5">
    <source>
        <dbReference type="Proteomes" id="UP000192223"/>
    </source>
</evidence>
<dbReference type="CTD" id="37947"/>
<dbReference type="Proteomes" id="UP000192223">
    <property type="component" value="Unplaced"/>
</dbReference>
<dbReference type="CDD" id="cd00590">
    <property type="entry name" value="RRM_SF"/>
    <property type="match status" value="1"/>
</dbReference>
<evidence type="ECO:0000313" key="6">
    <source>
        <dbReference type="RefSeq" id="XP_018319476.2"/>
    </source>
</evidence>
<feature type="compositionally biased region" description="Basic and acidic residues" evidence="3">
    <location>
        <begin position="560"/>
        <end position="574"/>
    </location>
</feature>
<feature type="compositionally biased region" description="Polar residues" evidence="3">
    <location>
        <begin position="155"/>
        <end position="164"/>
    </location>
</feature>
<evidence type="ECO:0000256" key="1">
    <source>
        <dbReference type="ARBA" id="ARBA00022884"/>
    </source>
</evidence>